<sequence>MENSRHGIFVTIRDITGAYVVEGEEERLFRCTKCQKIKEHSKGTFPVPSLRMANVGLPGELLEVETSAVLGKHFCLPLKRSAVVGDQLYLEQRELVAMSGKRAMKVHMDALQAVETSRFALVTEVEHNEARDRTANELASVAEIPNELAMPWSSRLAQEGDASFGQGYLIYQDDTPDFEMAVFASPGLYAPSSSSGSATSVRWAQDAPISTSSLPH</sequence>
<dbReference type="WBParaSite" id="PSAMB.scaffold9425size4998.g32445.t1">
    <property type="protein sequence ID" value="PSAMB.scaffold9425size4998.g32445.t1"/>
    <property type="gene ID" value="PSAMB.scaffold9425size4998.g32445"/>
</dbReference>
<dbReference type="AlphaFoldDB" id="A0A914XPU5"/>
<name>A0A914XPU5_9BILA</name>
<dbReference type="Proteomes" id="UP000887566">
    <property type="component" value="Unplaced"/>
</dbReference>
<proteinExistence type="predicted"/>
<protein>
    <submittedName>
        <fullName evidence="2">Uncharacterized protein</fullName>
    </submittedName>
</protein>
<reference evidence="2" key="1">
    <citation type="submission" date="2022-11" db="UniProtKB">
        <authorList>
            <consortium name="WormBaseParasite"/>
        </authorList>
    </citation>
    <scope>IDENTIFICATION</scope>
</reference>
<accession>A0A914XPU5</accession>
<keyword evidence="1" id="KW-1185">Reference proteome</keyword>
<evidence type="ECO:0000313" key="1">
    <source>
        <dbReference type="Proteomes" id="UP000887566"/>
    </source>
</evidence>
<evidence type="ECO:0000313" key="2">
    <source>
        <dbReference type="WBParaSite" id="PSAMB.scaffold9425size4998.g32445.t1"/>
    </source>
</evidence>
<organism evidence="1 2">
    <name type="scientific">Plectus sambesii</name>
    <dbReference type="NCBI Taxonomy" id="2011161"/>
    <lineage>
        <taxon>Eukaryota</taxon>
        <taxon>Metazoa</taxon>
        <taxon>Ecdysozoa</taxon>
        <taxon>Nematoda</taxon>
        <taxon>Chromadorea</taxon>
        <taxon>Plectida</taxon>
        <taxon>Plectina</taxon>
        <taxon>Plectoidea</taxon>
        <taxon>Plectidae</taxon>
        <taxon>Plectus</taxon>
    </lineage>
</organism>